<gene>
    <name evidence="1" type="ORF">SAMN05660236_3222</name>
</gene>
<dbReference type="OrthoDB" id="9798714at2"/>
<dbReference type="Gene3D" id="1.25.10.20">
    <property type="entry name" value="Vitellinogen, superhelical"/>
    <property type="match status" value="1"/>
</dbReference>
<dbReference type="STRING" id="688867.SAMN05660236_3222"/>
<name>A0A1T5LGX1_9BACT</name>
<sequence>MRFNLLVLFVLLSQYGWAQKSWKTFASEKGAFSADFPGEPQVTSVNRPTPEGIEVKINIHMVTAESVVAYVIYNEFPTGLNILDDSLYLREVARETIAKLNLDTSSIKPITFDGFPGRTFSSKVKDGLTEMKIILRTNRAYIVAGFFPNKRKADLAKFMNSFKFLPYKKPAWYTHESKDYSFKADFPSEPVLDDSEDGSSMLVYYGNDVNSGNNYSLAIEEYSKYDYFESDSAILEQRANAYRLGDDSVLLERDVMIDGRPAKELIMQQGKNHFQLRVLTFSRGLTGYTLFTFLPAGEIQGETANHFFQSFKFVGKPTVDLLTDKTDLLFKDIASKDTAIWKKAADAFGDYDFKDKDVDAIQGLIKQSYSDDREEDSRKAIMFGALGKLHSEKSIAFIEKIFPALTFNPALEYAALHVLSEIDTRQSLTLLSKLLVKHKALSEMNYNVFFSPYQLDSANQKFFLLSTIKLLSREEYKSGLYILSENLLDNKTLPITELAAYKKIILQDFDKQSQVYFQDSTHQDLYYLCEILGYEPQGAKEIATLQKLTKGYNEYLSVTAVTTLFRLKQNPDEKQVELLAKNLSSRTNFFSELVDKSLEQKFPKQYANQDSLVIGEFNDYLSGEYDDAAQFSIKIVHKTQRDYNGEKRKFYVVSFYDHYDEVNYLGICGPYASDKLYAWGDLTNSDFTIDTGKDYDTYLTNYLSGLEE</sequence>
<organism evidence="1 2">
    <name type="scientific">Ohtaekwangia koreensis</name>
    <dbReference type="NCBI Taxonomy" id="688867"/>
    <lineage>
        <taxon>Bacteria</taxon>
        <taxon>Pseudomonadati</taxon>
        <taxon>Bacteroidota</taxon>
        <taxon>Cytophagia</taxon>
        <taxon>Cytophagales</taxon>
        <taxon>Fulvivirgaceae</taxon>
        <taxon>Ohtaekwangia</taxon>
    </lineage>
</organism>
<proteinExistence type="predicted"/>
<dbReference type="Proteomes" id="UP000190961">
    <property type="component" value="Unassembled WGS sequence"/>
</dbReference>
<dbReference type="EMBL" id="FUZU01000002">
    <property type="protein sequence ID" value="SKC75287.1"/>
    <property type="molecule type" value="Genomic_DNA"/>
</dbReference>
<accession>A0A1T5LGX1</accession>
<reference evidence="1 2" key="1">
    <citation type="submission" date="2017-02" db="EMBL/GenBank/DDBJ databases">
        <authorList>
            <person name="Peterson S.W."/>
        </authorList>
    </citation>
    <scope>NUCLEOTIDE SEQUENCE [LARGE SCALE GENOMIC DNA]</scope>
    <source>
        <strain evidence="1 2">DSM 25262</strain>
    </source>
</reference>
<keyword evidence="2" id="KW-1185">Reference proteome</keyword>
<evidence type="ECO:0000313" key="2">
    <source>
        <dbReference type="Proteomes" id="UP000190961"/>
    </source>
</evidence>
<protein>
    <submittedName>
        <fullName evidence="1">Uncharacterized protein</fullName>
    </submittedName>
</protein>
<dbReference type="AlphaFoldDB" id="A0A1T5LGX1"/>
<dbReference type="InterPro" id="IPR011030">
    <property type="entry name" value="Lipovitellin_superhlx_dom"/>
</dbReference>
<dbReference type="RefSeq" id="WP_079687766.1">
    <property type="nucleotide sequence ID" value="NZ_FUZU01000002.1"/>
</dbReference>
<evidence type="ECO:0000313" key="1">
    <source>
        <dbReference type="EMBL" id="SKC75287.1"/>
    </source>
</evidence>